<gene>
    <name evidence="1" type="ORF">LH706_06810</name>
</gene>
<organism evidence="1">
    <name type="scientific">Ralstonia solanacearum</name>
    <name type="common">Pseudomonas solanacearum</name>
    <dbReference type="NCBI Taxonomy" id="305"/>
    <lineage>
        <taxon>Bacteria</taxon>
        <taxon>Pseudomonadati</taxon>
        <taxon>Pseudomonadota</taxon>
        <taxon>Betaproteobacteria</taxon>
        <taxon>Burkholderiales</taxon>
        <taxon>Burkholderiaceae</taxon>
        <taxon>Ralstonia</taxon>
        <taxon>Ralstonia solanacearum species complex</taxon>
    </lineage>
</organism>
<proteinExistence type="predicted"/>
<reference evidence="1" key="1">
    <citation type="submission" date="2021-10" db="EMBL/GenBank/DDBJ databases">
        <title>Complete genome sequences of five Ralstonia solancearum strains isolated from sunflower.</title>
        <authorList>
            <person name="She X."/>
            <person name="He Z."/>
        </authorList>
    </citation>
    <scope>NUCLEOTIDE SEQUENCE</scope>
    <source>
        <strain evidence="1">RS638</strain>
    </source>
</reference>
<sequence length="135" mass="15621">MEAKFQGASNPYIQFLFAGEPAKFLVDTNLTLGKEVFIALAYPRLFVDVAGQKIVIGCQHLDFHAEPDEYPLYQFLSLYPQFAEEIVRSHPAIEALFQQYMEQQWDKLLGTECSQEFLDKEAHRIHCTYCLPEIK</sequence>
<protein>
    <submittedName>
        <fullName evidence="1">Uncharacterized protein</fullName>
    </submittedName>
</protein>
<name>A0ABY6NFU3_RALSL</name>
<evidence type="ECO:0000313" key="1">
    <source>
        <dbReference type="EMBL" id="UZF16146.1"/>
    </source>
</evidence>
<dbReference type="EMBL" id="CP085043">
    <property type="protein sequence ID" value="UZF16146.1"/>
    <property type="molecule type" value="Genomic_DNA"/>
</dbReference>
<accession>A0ABY6NFU3</accession>